<reference evidence="1 2" key="1">
    <citation type="submission" date="2023-10" db="EMBL/GenBank/DDBJ databases">
        <title>Saccharopolyspora sp. nov., isolated from mangrove soil.</title>
        <authorList>
            <person name="Lu Y."/>
            <person name="Liu W."/>
        </authorList>
    </citation>
    <scope>NUCLEOTIDE SEQUENCE [LARGE SCALE GENOMIC DNA]</scope>
    <source>
        <strain evidence="1 2">S2-29</strain>
    </source>
</reference>
<sequence>MPRSWRLDWDWNSRYPYAQRRIEQAAERGLKEAADKAVSEADVPVRSGALKRSGRADVAFPVAVVSFGATGHSERGRDTRHYAIPNHESFRYKHPRGGTPKFLTRQLHPGTELLETIARHIRRVVDRG</sequence>
<gene>
    <name evidence="1" type="ORF">R4I43_08365</name>
</gene>
<dbReference type="Proteomes" id="UP001327093">
    <property type="component" value="Unassembled WGS sequence"/>
</dbReference>
<comment type="caution">
    <text evidence="1">The sequence shown here is derived from an EMBL/GenBank/DDBJ whole genome shotgun (WGS) entry which is preliminary data.</text>
</comment>
<evidence type="ECO:0008006" key="3">
    <source>
        <dbReference type="Google" id="ProtNLM"/>
    </source>
</evidence>
<evidence type="ECO:0000313" key="1">
    <source>
        <dbReference type="EMBL" id="MEB3367419.1"/>
    </source>
</evidence>
<protein>
    <recommendedName>
        <fullName evidence="3">HK97 gp10 family phage protein</fullName>
    </recommendedName>
</protein>
<dbReference type="RefSeq" id="WP_324264970.1">
    <property type="nucleotide sequence ID" value="NZ_JAWLNX010000004.1"/>
</dbReference>
<organism evidence="1 2">
    <name type="scientific">Saccharopolyspora mangrovi</name>
    <dbReference type="NCBI Taxonomy" id="3082379"/>
    <lineage>
        <taxon>Bacteria</taxon>
        <taxon>Bacillati</taxon>
        <taxon>Actinomycetota</taxon>
        <taxon>Actinomycetes</taxon>
        <taxon>Pseudonocardiales</taxon>
        <taxon>Pseudonocardiaceae</taxon>
        <taxon>Saccharopolyspora</taxon>
    </lineage>
</organism>
<dbReference type="EMBL" id="JAWLNX010000004">
    <property type="protein sequence ID" value="MEB3367419.1"/>
    <property type="molecule type" value="Genomic_DNA"/>
</dbReference>
<proteinExistence type="predicted"/>
<keyword evidence="2" id="KW-1185">Reference proteome</keyword>
<evidence type="ECO:0000313" key="2">
    <source>
        <dbReference type="Proteomes" id="UP001327093"/>
    </source>
</evidence>
<accession>A0ABU6A776</accession>
<name>A0ABU6A776_9PSEU</name>